<dbReference type="AlphaFoldDB" id="A0A0F8X1E5"/>
<sequence>AEEPVEIESADGRLQAEVAGTDVAEDAAEAEAAATVEAILFASDKPLAPTKIAEVGSLEGVRAVREAVEALNQRYEQTAAAFRIVQIAGGYQMQSLPKYGQVLAKLHSSRTESRLSQAAMETMAVVAYRQPVLRADIEAIRGVACGEVLRGLMDKNLIRIVGRADEIGRPMLYGTTKHFLEVFGLGNLADLPNAEQLRQPVQPVSPDAPAKPEDAGDAPPAEGEDVAPVEPDTETDAPDEDETEQD</sequence>
<dbReference type="GO" id="GO:0051301">
    <property type="term" value="P:cell division"/>
    <property type="evidence" value="ECO:0007669"/>
    <property type="project" value="UniProtKB-KW"/>
</dbReference>
<feature type="region of interest" description="Disordered" evidence="5">
    <location>
        <begin position="197"/>
        <end position="246"/>
    </location>
</feature>
<evidence type="ECO:0000256" key="1">
    <source>
        <dbReference type="ARBA" id="ARBA00022490"/>
    </source>
</evidence>
<keyword evidence="3" id="KW-0159">Chromosome partition</keyword>
<evidence type="ECO:0000256" key="4">
    <source>
        <dbReference type="ARBA" id="ARBA00023306"/>
    </source>
</evidence>
<organism evidence="6">
    <name type="scientific">marine sediment metagenome</name>
    <dbReference type="NCBI Taxonomy" id="412755"/>
    <lineage>
        <taxon>unclassified sequences</taxon>
        <taxon>metagenomes</taxon>
        <taxon>ecological metagenomes</taxon>
    </lineage>
</organism>
<evidence type="ECO:0000313" key="6">
    <source>
        <dbReference type="EMBL" id="KKK54640.1"/>
    </source>
</evidence>
<keyword evidence="4" id="KW-0131">Cell cycle</keyword>
<dbReference type="GO" id="GO:0051304">
    <property type="term" value="P:chromosome separation"/>
    <property type="evidence" value="ECO:0007669"/>
    <property type="project" value="InterPro"/>
</dbReference>
<dbReference type="Pfam" id="PF04079">
    <property type="entry name" value="SMC_ScpB"/>
    <property type="match status" value="1"/>
</dbReference>
<dbReference type="Gene3D" id="1.10.10.10">
    <property type="entry name" value="Winged helix-like DNA-binding domain superfamily/Winged helix DNA-binding domain"/>
    <property type="match status" value="2"/>
</dbReference>
<dbReference type="NCBIfam" id="TIGR00281">
    <property type="entry name" value="SMC-Scp complex subunit ScpB"/>
    <property type="match status" value="1"/>
</dbReference>
<comment type="caution">
    <text evidence="6">The sequence shown here is derived from an EMBL/GenBank/DDBJ whole genome shotgun (WGS) entry which is preliminary data.</text>
</comment>
<evidence type="ECO:0000256" key="5">
    <source>
        <dbReference type="SAM" id="MobiDB-lite"/>
    </source>
</evidence>
<dbReference type="SUPFAM" id="SSF46785">
    <property type="entry name" value="Winged helix' DNA-binding domain"/>
    <property type="match status" value="2"/>
</dbReference>
<keyword evidence="2" id="KW-0132">Cell division</keyword>
<dbReference type="EMBL" id="LAZR01065894">
    <property type="protein sequence ID" value="KKK54640.1"/>
    <property type="molecule type" value="Genomic_DNA"/>
</dbReference>
<reference evidence="6" key="1">
    <citation type="journal article" date="2015" name="Nature">
        <title>Complex archaea that bridge the gap between prokaryotes and eukaryotes.</title>
        <authorList>
            <person name="Spang A."/>
            <person name="Saw J.H."/>
            <person name="Jorgensen S.L."/>
            <person name="Zaremba-Niedzwiedzka K."/>
            <person name="Martijn J."/>
            <person name="Lind A.E."/>
            <person name="van Eijk R."/>
            <person name="Schleper C."/>
            <person name="Guy L."/>
            <person name="Ettema T.J."/>
        </authorList>
    </citation>
    <scope>NUCLEOTIDE SEQUENCE</scope>
</reference>
<dbReference type="PANTHER" id="PTHR34298">
    <property type="entry name" value="SEGREGATION AND CONDENSATION PROTEIN B"/>
    <property type="match status" value="1"/>
</dbReference>
<dbReference type="PANTHER" id="PTHR34298:SF2">
    <property type="entry name" value="SEGREGATION AND CONDENSATION PROTEIN B"/>
    <property type="match status" value="1"/>
</dbReference>
<proteinExistence type="predicted"/>
<dbReference type="InterPro" id="IPR036388">
    <property type="entry name" value="WH-like_DNA-bd_sf"/>
</dbReference>
<dbReference type="InterPro" id="IPR005234">
    <property type="entry name" value="ScpB_csome_segregation"/>
</dbReference>
<evidence type="ECO:0000256" key="2">
    <source>
        <dbReference type="ARBA" id="ARBA00022618"/>
    </source>
</evidence>
<keyword evidence="1" id="KW-0963">Cytoplasm</keyword>
<gene>
    <name evidence="6" type="ORF">LCGC14_3082650</name>
</gene>
<dbReference type="InterPro" id="IPR036390">
    <property type="entry name" value="WH_DNA-bd_sf"/>
</dbReference>
<accession>A0A0F8X1E5</accession>
<feature type="non-terminal residue" evidence="6">
    <location>
        <position position="1"/>
    </location>
</feature>
<name>A0A0F8X1E5_9ZZZZ</name>
<evidence type="ECO:0008006" key="7">
    <source>
        <dbReference type="Google" id="ProtNLM"/>
    </source>
</evidence>
<protein>
    <recommendedName>
        <fullName evidence="7">SMC-Scp complex subunit ScpB</fullName>
    </recommendedName>
</protein>
<evidence type="ECO:0000256" key="3">
    <source>
        <dbReference type="ARBA" id="ARBA00022829"/>
    </source>
</evidence>
<feature type="compositionally biased region" description="Acidic residues" evidence="5">
    <location>
        <begin position="222"/>
        <end position="246"/>
    </location>
</feature>